<gene>
    <name evidence="2" type="ORF">KSP39_PZI002181</name>
</gene>
<dbReference type="InterPro" id="IPR005162">
    <property type="entry name" value="Retrotrans_gag_dom"/>
</dbReference>
<keyword evidence="3" id="KW-1185">Reference proteome</keyword>
<sequence>MTRASSSNNPESHFDLEIERTFRRRLQSRGQDLPIIFEESIGDTNIATMGDPNPNEAQQRTMSYYARPNLEGTQSSIVRPTIANNNFEIKSSIIQMVQQSVTFDGLPDEDPNQHLSNFLEICDTFKINGVTDDAIRLRLFPFSLRSKAKQWLGSLPRGSITTWAEMAEKFMTKYFPPAKTAKLRTDISSFMQIDSETLYDTWERFKELLRRCPHHALPTWQQVQIFYNGINFQTRQMIDAAAGGTLNNKTPEAAQELFEEMAMNAYQWNVPRARPSKPVGLYEVDMTANLALQLERLSK</sequence>
<evidence type="ECO:0000313" key="2">
    <source>
        <dbReference type="EMBL" id="KAK8954476.1"/>
    </source>
</evidence>
<dbReference type="EMBL" id="JBBWWQ010000002">
    <property type="protein sequence ID" value="KAK8954476.1"/>
    <property type="molecule type" value="Genomic_DNA"/>
</dbReference>
<accession>A0AAP0GE81</accession>
<feature type="domain" description="Retrotransposon gag" evidence="1">
    <location>
        <begin position="138"/>
        <end position="231"/>
    </location>
</feature>
<dbReference type="PANTHER" id="PTHR33223">
    <property type="entry name" value="CCHC-TYPE DOMAIN-CONTAINING PROTEIN"/>
    <property type="match status" value="1"/>
</dbReference>
<dbReference type="Proteomes" id="UP001418222">
    <property type="component" value="Unassembled WGS sequence"/>
</dbReference>
<evidence type="ECO:0000313" key="3">
    <source>
        <dbReference type="Proteomes" id="UP001418222"/>
    </source>
</evidence>
<reference evidence="2 3" key="1">
    <citation type="journal article" date="2022" name="Nat. Plants">
        <title>Genomes of leafy and leafless Platanthera orchids illuminate the evolution of mycoheterotrophy.</title>
        <authorList>
            <person name="Li M.H."/>
            <person name="Liu K.W."/>
            <person name="Li Z."/>
            <person name="Lu H.C."/>
            <person name="Ye Q.L."/>
            <person name="Zhang D."/>
            <person name="Wang J.Y."/>
            <person name="Li Y.F."/>
            <person name="Zhong Z.M."/>
            <person name="Liu X."/>
            <person name="Yu X."/>
            <person name="Liu D.K."/>
            <person name="Tu X.D."/>
            <person name="Liu B."/>
            <person name="Hao Y."/>
            <person name="Liao X.Y."/>
            <person name="Jiang Y.T."/>
            <person name="Sun W.H."/>
            <person name="Chen J."/>
            <person name="Chen Y.Q."/>
            <person name="Ai Y."/>
            <person name="Zhai J.W."/>
            <person name="Wu S.S."/>
            <person name="Zhou Z."/>
            <person name="Hsiao Y.Y."/>
            <person name="Wu W.L."/>
            <person name="Chen Y.Y."/>
            <person name="Lin Y.F."/>
            <person name="Hsu J.L."/>
            <person name="Li C.Y."/>
            <person name="Wang Z.W."/>
            <person name="Zhao X."/>
            <person name="Zhong W.Y."/>
            <person name="Ma X.K."/>
            <person name="Ma L."/>
            <person name="Huang J."/>
            <person name="Chen G.Z."/>
            <person name="Huang M.Z."/>
            <person name="Huang L."/>
            <person name="Peng D.H."/>
            <person name="Luo Y.B."/>
            <person name="Zou S.Q."/>
            <person name="Chen S.P."/>
            <person name="Lan S."/>
            <person name="Tsai W.C."/>
            <person name="Van de Peer Y."/>
            <person name="Liu Z.J."/>
        </authorList>
    </citation>
    <scope>NUCLEOTIDE SEQUENCE [LARGE SCALE GENOMIC DNA]</scope>
    <source>
        <strain evidence="2">Lor287</strain>
    </source>
</reference>
<proteinExistence type="predicted"/>
<organism evidence="2 3">
    <name type="scientific">Platanthera zijinensis</name>
    <dbReference type="NCBI Taxonomy" id="2320716"/>
    <lineage>
        <taxon>Eukaryota</taxon>
        <taxon>Viridiplantae</taxon>
        <taxon>Streptophyta</taxon>
        <taxon>Embryophyta</taxon>
        <taxon>Tracheophyta</taxon>
        <taxon>Spermatophyta</taxon>
        <taxon>Magnoliopsida</taxon>
        <taxon>Liliopsida</taxon>
        <taxon>Asparagales</taxon>
        <taxon>Orchidaceae</taxon>
        <taxon>Orchidoideae</taxon>
        <taxon>Orchideae</taxon>
        <taxon>Orchidinae</taxon>
        <taxon>Platanthera</taxon>
    </lineage>
</organism>
<protein>
    <recommendedName>
        <fullName evidence="1">Retrotransposon gag domain-containing protein</fullName>
    </recommendedName>
</protein>
<dbReference type="PANTHER" id="PTHR33223:SF11">
    <property type="entry name" value="ELEMENT PROTEIN, PUTATIVE-RELATED"/>
    <property type="match status" value="1"/>
</dbReference>
<dbReference type="AlphaFoldDB" id="A0AAP0GE81"/>
<comment type="caution">
    <text evidence="2">The sequence shown here is derived from an EMBL/GenBank/DDBJ whole genome shotgun (WGS) entry which is preliminary data.</text>
</comment>
<dbReference type="Pfam" id="PF03732">
    <property type="entry name" value="Retrotrans_gag"/>
    <property type="match status" value="1"/>
</dbReference>
<evidence type="ECO:0000259" key="1">
    <source>
        <dbReference type="Pfam" id="PF03732"/>
    </source>
</evidence>
<name>A0AAP0GE81_9ASPA</name>